<name>A0A2T2ZY74_9PEZI</name>
<keyword evidence="3" id="KW-1185">Reference proteome</keyword>
<dbReference type="AlphaFoldDB" id="A0A2T2ZY74"/>
<reference evidence="2 3" key="1">
    <citation type="journal article" date="2018" name="Mycol. Prog.">
        <title>Coniella lustricola, a new species from submerged detritus.</title>
        <authorList>
            <person name="Raudabaugh D.B."/>
            <person name="Iturriaga T."/>
            <person name="Carver A."/>
            <person name="Mondo S."/>
            <person name="Pangilinan J."/>
            <person name="Lipzen A."/>
            <person name="He G."/>
            <person name="Amirebrahimi M."/>
            <person name="Grigoriev I.V."/>
            <person name="Miller A.N."/>
        </authorList>
    </citation>
    <scope>NUCLEOTIDE SEQUENCE [LARGE SCALE GENOMIC DNA]</scope>
    <source>
        <strain evidence="2 3">B22-T-1</strain>
    </source>
</reference>
<dbReference type="EMBL" id="KZ678566">
    <property type="protein sequence ID" value="PSR79420.1"/>
    <property type="molecule type" value="Genomic_DNA"/>
</dbReference>
<proteinExistence type="predicted"/>
<feature type="compositionally biased region" description="Basic and acidic residues" evidence="1">
    <location>
        <begin position="16"/>
        <end position="40"/>
    </location>
</feature>
<gene>
    <name evidence="2" type="ORF">BD289DRAFT_442377</name>
</gene>
<evidence type="ECO:0000313" key="2">
    <source>
        <dbReference type="EMBL" id="PSR79420.1"/>
    </source>
</evidence>
<organism evidence="2 3">
    <name type="scientific">Coniella lustricola</name>
    <dbReference type="NCBI Taxonomy" id="2025994"/>
    <lineage>
        <taxon>Eukaryota</taxon>
        <taxon>Fungi</taxon>
        <taxon>Dikarya</taxon>
        <taxon>Ascomycota</taxon>
        <taxon>Pezizomycotina</taxon>
        <taxon>Sordariomycetes</taxon>
        <taxon>Sordariomycetidae</taxon>
        <taxon>Diaporthales</taxon>
        <taxon>Schizoparmaceae</taxon>
        <taxon>Coniella</taxon>
    </lineage>
</organism>
<evidence type="ECO:0000256" key="1">
    <source>
        <dbReference type="SAM" id="MobiDB-lite"/>
    </source>
</evidence>
<accession>A0A2T2ZY74</accession>
<sequence length="73" mass="8075">MTRWRLSAPLFSHHQTGRDRQTQARTSLEREKANEAGGEHEDLDGLVGRPGCKGWGGPCGALCRNPAILLYML</sequence>
<protein>
    <submittedName>
        <fullName evidence="2">Uncharacterized protein</fullName>
    </submittedName>
</protein>
<dbReference type="InParanoid" id="A0A2T2ZY74"/>
<evidence type="ECO:0000313" key="3">
    <source>
        <dbReference type="Proteomes" id="UP000241462"/>
    </source>
</evidence>
<feature type="region of interest" description="Disordered" evidence="1">
    <location>
        <begin position="1"/>
        <end position="45"/>
    </location>
</feature>
<dbReference type="Proteomes" id="UP000241462">
    <property type="component" value="Unassembled WGS sequence"/>
</dbReference>